<dbReference type="InterPro" id="IPR006140">
    <property type="entry name" value="D-isomer_DH_NAD-bd"/>
</dbReference>
<evidence type="ECO:0000256" key="1">
    <source>
        <dbReference type="ARBA" id="ARBA00005854"/>
    </source>
</evidence>
<feature type="domain" description="D-isomer specific 2-hydroxyacid dehydrogenase NAD-binding" evidence="6">
    <location>
        <begin position="107"/>
        <end position="282"/>
    </location>
</feature>
<evidence type="ECO:0000256" key="3">
    <source>
        <dbReference type="ARBA" id="ARBA00023027"/>
    </source>
</evidence>
<evidence type="ECO:0000259" key="5">
    <source>
        <dbReference type="Pfam" id="PF00389"/>
    </source>
</evidence>
<evidence type="ECO:0000259" key="6">
    <source>
        <dbReference type="Pfam" id="PF02826"/>
    </source>
</evidence>
<evidence type="ECO:0000313" key="8">
    <source>
        <dbReference type="Proteomes" id="UP000219514"/>
    </source>
</evidence>
<dbReference type="InterPro" id="IPR043322">
    <property type="entry name" value="CtBP"/>
</dbReference>
<keyword evidence="3" id="KW-0520">NAD</keyword>
<dbReference type="SUPFAM" id="SSF52283">
    <property type="entry name" value="Formate/glycerate dehydrogenase catalytic domain-like"/>
    <property type="match status" value="1"/>
</dbReference>
<gene>
    <name evidence="7" type="ORF">SAMN06893097_111106</name>
</gene>
<reference evidence="7 8" key="1">
    <citation type="submission" date="2017-09" db="EMBL/GenBank/DDBJ databases">
        <authorList>
            <person name="Ehlers B."/>
            <person name="Leendertz F.H."/>
        </authorList>
    </citation>
    <scope>NUCLEOTIDE SEQUENCE [LARGE SCALE GENOMIC DNA]</scope>
    <source>
        <strain evidence="7 8">DSM 46844</strain>
    </source>
</reference>
<organism evidence="7 8">
    <name type="scientific">Geodermatophilus sabuli</name>
    <dbReference type="NCBI Taxonomy" id="1564158"/>
    <lineage>
        <taxon>Bacteria</taxon>
        <taxon>Bacillati</taxon>
        <taxon>Actinomycetota</taxon>
        <taxon>Actinomycetes</taxon>
        <taxon>Geodermatophilales</taxon>
        <taxon>Geodermatophilaceae</taxon>
        <taxon>Geodermatophilus</taxon>
    </lineage>
</organism>
<dbReference type="CDD" id="cd05299">
    <property type="entry name" value="CtBP_dh"/>
    <property type="match status" value="1"/>
</dbReference>
<comment type="similarity">
    <text evidence="1 4">Belongs to the D-isomer specific 2-hydroxyacid dehydrogenase family.</text>
</comment>
<keyword evidence="8" id="KW-1185">Reference proteome</keyword>
<dbReference type="GO" id="GO:0003714">
    <property type="term" value="F:transcription corepressor activity"/>
    <property type="evidence" value="ECO:0007669"/>
    <property type="project" value="InterPro"/>
</dbReference>
<dbReference type="OrthoDB" id="117809at2"/>
<dbReference type="AlphaFoldDB" id="A0A285EKR5"/>
<evidence type="ECO:0000256" key="4">
    <source>
        <dbReference type="RuleBase" id="RU003719"/>
    </source>
</evidence>
<evidence type="ECO:0000256" key="2">
    <source>
        <dbReference type="ARBA" id="ARBA00023002"/>
    </source>
</evidence>
<dbReference type="InterPro" id="IPR036291">
    <property type="entry name" value="NAD(P)-bd_dom_sf"/>
</dbReference>
<proteinExistence type="inferred from homology"/>
<dbReference type="GO" id="GO:0051287">
    <property type="term" value="F:NAD binding"/>
    <property type="evidence" value="ECO:0007669"/>
    <property type="project" value="InterPro"/>
</dbReference>
<accession>A0A285EKR5</accession>
<dbReference type="RefSeq" id="WP_097208520.1">
    <property type="nucleotide sequence ID" value="NZ_JACHXB010000002.1"/>
</dbReference>
<dbReference type="Pfam" id="PF02826">
    <property type="entry name" value="2-Hacid_dh_C"/>
    <property type="match status" value="1"/>
</dbReference>
<dbReference type="Proteomes" id="UP000219514">
    <property type="component" value="Unassembled WGS sequence"/>
</dbReference>
<dbReference type="EMBL" id="OBDO01000011">
    <property type="protein sequence ID" value="SNX98591.1"/>
    <property type="molecule type" value="Genomic_DNA"/>
</dbReference>
<dbReference type="GO" id="GO:0016616">
    <property type="term" value="F:oxidoreductase activity, acting on the CH-OH group of donors, NAD or NADP as acceptor"/>
    <property type="evidence" value="ECO:0007669"/>
    <property type="project" value="InterPro"/>
</dbReference>
<dbReference type="PANTHER" id="PTHR43761">
    <property type="entry name" value="D-ISOMER SPECIFIC 2-HYDROXYACID DEHYDROGENASE FAMILY PROTEIN (AFU_ORTHOLOGUE AFUA_1G13630)"/>
    <property type="match status" value="1"/>
</dbReference>
<dbReference type="Gene3D" id="3.40.50.720">
    <property type="entry name" value="NAD(P)-binding Rossmann-like Domain"/>
    <property type="match status" value="2"/>
</dbReference>
<name>A0A285EKR5_9ACTN</name>
<dbReference type="InterPro" id="IPR006139">
    <property type="entry name" value="D-isomer_2_OHA_DH_cat_dom"/>
</dbReference>
<feature type="domain" description="D-isomer specific 2-hydroxyacid dehydrogenase catalytic" evidence="5">
    <location>
        <begin position="17"/>
        <end position="313"/>
    </location>
</feature>
<sequence>MRVLVTDADYGELDIEADVLTAAGHELRTAQCRTPEDVIAAARDVDAVLVQYAPVTAEVLAALPRLRLVSRYGVGVDVVDLDAARARGVWVCNVPDYGTSEVSLHAVAMLLALLRNLPEHDRQVHAGRWDHRAGGVLQRPGRLTLGVVGLGRIGRMTMERAAPWFGGCVGYDPHLPEEAWPPGVERVGLEELAARSNAVTLHLPLTPRTRGLVGADLLARLPPASYLVNTSRGGLVDLDAVLAALADGRLAGVALDVLPEEPPPTGHPLLDHPRALLTPHVAWYSAEAEAELRRKAAENVVTWARTGRPTYPVVDGR</sequence>
<dbReference type="Pfam" id="PF00389">
    <property type="entry name" value="2-Hacid_dh"/>
    <property type="match status" value="1"/>
</dbReference>
<dbReference type="PANTHER" id="PTHR43761:SF1">
    <property type="entry name" value="D-ISOMER SPECIFIC 2-HYDROXYACID DEHYDROGENASE CATALYTIC DOMAIN-CONTAINING PROTEIN-RELATED"/>
    <property type="match status" value="1"/>
</dbReference>
<dbReference type="SUPFAM" id="SSF51735">
    <property type="entry name" value="NAD(P)-binding Rossmann-fold domains"/>
    <property type="match status" value="1"/>
</dbReference>
<dbReference type="InterPro" id="IPR050418">
    <property type="entry name" value="D-iso_2-hydroxyacid_DH_PdxB"/>
</dbReference>
<evidence type="ECO:0000313" key="7">
    <source>
        <dbReference type="EMBL" id="SNX98591.1"/>
    </source>
</evidence>
<protein>
    <submittedName>
        <fullName evidence="7">D-3-phosphoglycerate dehydrogenase</fullName>
    </submittedName>
</protein>
<keyword evidence="2 4" id="KW-0560">Oxidoreductase</keyword>